<keyword evidence="3" id="KW-1185">Reference proteome</keyword>
<dbReference type="Pfam" id="PF03009">
    <property type="entry name" value="GDPD"/>
    <property type="match status" value="1"/>
</dbReference>
<name>A0A8J3RPX5_9ACTN</name>
<comment type="caution">
    <text evidence="2">The sequence shown here is derived from an EMBL/GenBank/DDBJ whole genome shotgun (WGS) entry which is preliminary data.</text>
</comment>
<dbReference type="PANTHER" id="PTHR46211:SF1">
    <property type="entry name" value="GLYCEROPHOSPHODIESTER PHOSPHODIESTERASE, CYTOPLASMIC"/>
    <property type="match status" value="1"/>
</dbReference>
<evidence type="ECO:0000259" key="1">
    <source>
        <dbReference type="PROSITE" id="PS51704"/>
    </source>
</evidence>
<proteinExistence type="predicted"/>
<accession>A0A8J3RPX5</accession>
<dbReference type="GO" id="GO:0008081">
    <property type="term" value="F:phosphoric diester hydrolase activity"/>
    <property type="evidence" value="ECO:0007669"/>
    <property type="project" value="InterPro"/>
</dbReference>
<feature type="domain" description="GP-PDE" evidence="1">
    <location>
        <begin position="1"/>
        <end position="135"/>
    </location>
</feature>
<sequence>MEIKAPSLYPGIERRVADELRLHPSWIRPDPHGRRLIVQAFDFSSMRRFHRLLPDVPVGLLGTPPAARLPELATFADQINPPHTALTAGYVRRVHDLGMEVFTWTVDSASAMRRAVGLDVGGIITNRPDVLNEVLSAREAA</sequence>
<dbReference type="GO" id="GO:0006629">
    <property type="term" value="P:lipid metabolic process"/>
    <property type="evidence" value="ECO:0007669"/>
    <property type="project" value="InterPro"/>
</dbReference>
<dbReference type="RefSeq" id="WP_239316836.1">
    <property type="nucleotide sequence ID" value="NZ_BOOH01000037.1"/>
</dbReference>
<dbReference type="EMBL" id="BOOH01000037">
    <property type="protein sequence ID" value="GIH78066.1"/>
    <property type="molecule type" value="Genomic_DNA"/>
</dbReference>
<dbReference type="PANTHER" id="PTHR46211">
    <property type="entry name" value="GLYCEROPHOSPHORYL DIESTER PHOSPHODIESTERASE"/>
    <property type="match status" value="1"/>
</dbReference>
<dbReference type="InterPro" id="IPR017946">
    <property type="entry name" value="PLC-like_Pdiesterase_TIM-brl"/>
</dbReference>
<reference evidence="2 3" key="1">
    <citation type="submission" date="2021-01" db="EMBL/GenBank/DDBJ databases">
        <title>Whole genome shotgun sequence of Planobispora longispora NBRC 13918.</title>
        <authorList>
            <person name="Komaki H."/>
            <person name="Tamura T."/>
        </authorList>
    </citation>
    <scope>NUCLEOTIDE SEQUENCE [LARGE SCALE GENOMIC DNA]</scope>
    <source>
        <strain evidence="2 3">NBRC 13918</strain>
    </source>
</reference>
<dbReference type="Gene3D" id="3.20.20.190">
    <property type="entry name" value="Phosphatidylinositol (PI) phosphodiesterase"/>
    <property type="match status" value="1"/>
</dbReference>
<organism evidence="2 3">
    <name type="scientific">Planobispora longispora</name>
    <dbReference type="NCBI Taxonomy" id="28887"/>
    <lineage>
        <taxon>Bacteria</taxon>
        <taxon>Bacillati</taxon>
        <taxon>Actinomycetota</taxon>
        <taxon>Actinomycetes</taxon>
        <taxon>Streptosporangiales</taxon>
        <taxon>Streptosporangiaceae</taxon>
        <taxon>Planobispora</taxon>
    </lineage>
</organism>
<gene>
    <name evidence="2" type="ORF">Plo01_44950</name>
</gene>
<evidence type="ECO:0000313" key="3">
    <source>
        <dbReference type="Proteomes" id="UP000616724"/>
    </source>
</evidence>
<evidence type="ECO:0000313" key="2">
    <source>
        <dbReference type="EMBL" id="GIH78066.1"/>
    </source>
</evidence>
<dbReference type="SUPFAM" id="SSF51695">
    <property type="entry name" value="PLC-like phosphodiesterases"/>
    <property type="match status" value="1"/>
</dbReference>
<dbReference type="AlphaFoldDB" id="A0A8J3RPX5"/>
<dbReference type="Proteomes" id="UP000616724">
    <property type="component" value="Unassembled WGS sequence"/>
</dbReference>
<protein>
    <recommendedName>
        <fullName evidence="1">GP-PDE domain-containing protein</fullName>
    </recommendedName>
</protein>
<dbReference type="PROSITE" id="PS51704">
    <property type="entry name" value="GP_PDE"/>
    <property type="match status" value="1"/>
</dbReference>
<dbReference type="CDD" id="cd08556">
    <property type="entry name" value="GDPD"/>
    <property type="match status" value="1"/>
</dbReference>
<dbReference type="InterPro" id="IPR030395">
    <property type="entry name" value="GP_PDE_dom"/>
</dbReference>